<gene>
    <name evidence="1" type="ORF">HA252_03600</name>
</gene>
<accession>A0A7J4JFC0</accession>
<evidence type="ECO:0008006" key="3">
    <source>
        <dbReference type="Google" id="ProtNLM"/>
    </source>
</evidence>
<name>A0A7J4JFC0_9ARCH</name>
<dbReference type="Proteomes" id="UP000564964">
    <property type="component" value="Unassembled WGS sequence"/>
</dbReference>
<organism evidence="1 2">
    <name type="scientific">Candidatus Iainarchaeum sp</name>
    <dbReference type="NCBI Taxonomy" id="3101447"/>
    <lineage>
        <taxon>Archaea</taxon>
        <taxon>Candidatus Iainarchaeota</taxon>
        <taxon>Candidatus Iainarchaeia</taxon>
        <taxon>Candidatus Iainarchaeales</taxon>
        <taxon>Candidatus Iainarchaeaceae</taxon>
        <taxon>Candidatus Iainarchaeum</taxon>
    </lineage>
</organism>
<feature type="non-terminal residue" evidence="1">
    <location>
        <position position="66"/>
    </location>
</feature>
<evidence type="ECO:0000313" key="2">
    <source>
        <dbReference type="Proteomes" id="UP000564964"/>
    </source>
</evidence>
<comment type="caution">
    <text evidence="1">The sequence shown here is derived from an EMBL/GenBank/DDBJ whole genome shotgun (WGS) entry which is preliminary data.</text>
</comment>
<sequence length="66" mass="6936">MTVAMQVGKGTLYVNAVNKDNKAIPFALVTVYSTLTNGKIGASYTDANGSFSIETKADKEVYVSAA</sequence>
<reference evidence="2" key="1">
    <citation type="journal article" date="2020" name="bioRxiv">
        <title>A rank-normalized archaeal taxonomy based on genome phylogeny resolves widespread incomplete and uneven classifications.</title>
        <authorList>
            <person name="Rinke C."/>
            <person name="Chuvochina M."/>
            <person name="Mussig A.J."/>
            <person name="Chaumeil P.-A."/>
            <person name="Waite D.W."/>
            <person name="Whitman W.B."/>
            <person name="Parks D.H."/>
            <person name="Hugenholtz P."/>
        </authorList>
    </citation>
    <scope>NUCLEOTIDE SEQUENCE [LARGE SCALE GENOMIC DNA]</scope>
</reference>
<dbReference type="AlphaFoldDB" id="A0A7J4JFC0"/>
<proteinExistence type="predicted"/>
<evidence type="ECO:0000313" key="1">
    <source>
        <dbReference type="EMBL" id="HIH16463.1"/>
    </source>
</evidence>
<dbReference type="EMBL" id="DUGH01000087">
    <property type="protein sequence ID" value="HIH16463.1"/>
    <property type="molecule type" value="Genomic_DNA"/>
</dbReference>
<protein>
    <recommendedName>
        <fullName evidence="3">Carboxypeptidase regulatory-like domain-containing protein</fullName>
    </recommendedName>
</protein>